<dbReference type="AlphaFoldDB" id="A0A344LIV3"/>
<feature type="compositionally biased region" description="Pro residues" evidence="1">
    <location>
        <begin position="23"/>
        <end position="35"/>
    </location>
</feature>
<name>A0A344LIV3_9PSEU</name>
<feature type="chain" id="PRO_5016666743" description="Chitin-binding type-2 domain-containing protein" evidence="2">
    <location>
        <begin position="21"/>
        <end position="126"/>
    </location>
</feature>
<organism evidence="3 4">
    <name type="scientific">Amycolatopsis albispora</name>
    <dbReference type="NCBI Taxonomy" id="1804986"/>
    <lineage>
        <taxon>Bacteria</taxon>
        <taxon>Bacillati</taxon>
        <taxon>Actinomycetota</taxon>
        <taxon>Actinomycetes</taxon>
        <taxon>Pseudonocardiales</taxon>
        <taxon>Pseudonocardiaceae</taxon>
        <taxon>Amycolatopsis</taxon>
    </lineage>
</organism>
<dbReference type="PROSITE" id="PS51257">
    <property type="entry name" value="PROKAR_LIPOPROTEIN"/>
    <property type="match status" value="1"/>
</dbReference>
<feature type="region of interest" description="Disordered" evidence="1">
    <location>
        <begin position="18"/>
        <end position="84"/>
    </location>
</feature>
<evidence type="ECO:0000256" key="1">
    <source>
        <dbReference type="SAM" id="MobiDB-lite"/>
    </source>
</evidence>
<evidence type="ECO:0008006" key="5">
    <source>
        <dbReference type="Google" id="ProtNLM"/>
    </source>
</evidence>
<feature type="signal peptide" evidence="2">
    <location>
        <begin position="1"/>
        <end position="20"/>
    </location>
</feature>
<dbReference type="Proteomes" id="UP000250434">
    <property type="component" value="Chromosome"/>
</dbReference>
<dbReference type="OrthoDB" id="3638645at2"/>
<dbReference type="EMBL" id="CP015163">
    <property type="protein sequence ID" value="AXB47977.1"/>
    <property type="molecule type" value="Genomic_DNA"/>
</dbReference>
<dbReference type="KEGG" id="aab:A4R43_40630"/>
<reference evidence="3 4" key="1">
    <citation type="submission" date="2016-04" db="EMBL/GenBank/DDBJ databases">
        <title>Complete genome sequence and analysis of deep-sea sediment isolate, Amycolatopsis sp. WP1.</title>
        <authorList>
            <person name="Wang H."/>
            <person name="Chen S."/>
            <person name="Wu Q."/>
        </authorList>
    </citation>
    <scope>NUCLEOTIDE SEQUENCE [LARGE SCALE GENOMIC DNA]</scope>
    <source>
        <strain evidence="3 4">WP1</strain>
    </source>
</reference>
<keyword evidence="2" id="KW-0732">Signal</keyword>
<evidence type="ECO:0000256" key="2">
    <source>
        <dbReference type="SAM" id="SignalP"/>
    </source>
</evidence>
<sequence>MRRVALRGAVIALVATGCTAAPPATPEPSPTPTPPVSTTAPPSREVAVAPPVTAELRTAETGRTTTKAKPPPRPAPTAGYQCRDGDEERHEVCAEHKRWVDGQVEFTNCLDSGGVWDEEAQRCEPG</sequence>
<proteinExistence type="predicted"/>
<keyword evidence="4" id="KW-1185">Reference proteome</keyword>
<accession>A0A344LIV3</accession>
<protein>
    <recommendedName>
        <fullName evidence="5">Chitin-binding type-2 domain-containing protein</fullName>
    </recommendedName>
</protein>
<evidence type="ECO:0000313" key="4">
    <source>
        <dbReference type="Proteomes" id="UP000250434"/>
    </source>
</evidence>
<evidence type="ECO:0000313" key="3">
    <source>
        <dbReference type="EMBL" id="AXB47977.1"/>
    </source>
</evidence>
<gene>
    <name evidence="3" type="ORF">A4R43_40630</name>
</gene>